<evidence type="ECO:0000256" key="1">
    <source>
        <dbReference type="ARBA" id="ARBA00000185"/>
    </source>
</evidence>
<evidence type="ECO:0000256" key="8">
    <source>
        <dbReference type="ARBA" id="ARBA00023235"/>
    </source>
</evidence>
<dbReference type="AlphaFoldDB" id="A0A821TNA0"/>
<dbReference type="InterPro" id="IPR013758">
    <property type="entry name" value="Topo_IIA_A/C_ab"/>
</dbReference>
<evidence type="ECO:0000256" key="2">
    <source>
        <dbReference type="ARBA" id="ARBA00001946"/>
    </source>
</evidence>
<evidence type="ECO:0000256" key="4">
    <source>
        <dbReference type="ARBA" id="ARBA00022741"/>
    </source>
</evidence>
<evidence type="ECO:0000256" key="6">
    <source>
        <dbReference type="ARBA" id="ARBA00023029"/>
    </source>
</evidence>
<evidence type="ECO:0000256" key="7">
    <source>
        <dbReference type="ARBA" id="ARBA00023125"/>
    </source>
</evidence>
<dbReference type="PANTHER" id="PTHR10169">
    <property type="entry name" value="DNA TOPOISOMERASE/GYRASE"/>
    <property type="match status" value="1"/>
</dbReference>
<evidence type="ECO:0000259" key="10">
    <source>
        <dbReference type="PROSITE" id="PS52040"/>
    </source>
</evidence>
<dbReference type="Proteomes" id="UP000663838">
    <property type="component" value="Unassembled WGS sequence"/>
</dbReference>
<dbReference type="PRINTS" id="PR00418">
    <property type="entry name" value="TPI2FAMILY"/>
</dbReference>
<keyword evidence="7 9" id="KW-0238">DNA-binding</keyword>
<dbReference type="SUPFAM" id="SSF56719">
    <property type="entry name" value="Type II DNA topoisomerase"/>
    <property type="match status" value="1"/>
</dbReference>
<comment type="caution">
    <text evidence="11">The sequence shown here is derived from an EMBL/GenBank/DDBJ whole genome shotgun (WGS) entry which is preliminary data.</text>
</comment>
<gene>
    <name evidence="11" type="ORF">TOA249_LOCUS29132</name>
</gene>
<evidence type="ECO:0000313" key="12">
    <source>
        <dbReference type="Proteomes" id="UP000663838"/>
    </source>
</evidence>
<evidence type="ECO:0000256" key="3">
    <source>
        <dbReference type="ARBA" id="ARBA00012895"/>
    </source>
</evidence>
<protein>
    <recommendedName>
        <fullName evidence="3">DNA topoisomerase (ATP-hydrolyzing)</fullName>
        <ecNumber evidence="3">5.6.2.2</ecNumber>
    </recommendedName>
</protein>
<dbReference type="PANTHER" id="PTHR10169:SF38">
    <property type="entry name" value="DNA TOPOISOMERASE 2"/>
    <property type="match status" value="1"/>
</dbReference>
<name>A0A821TNA0_9BILA</name>
<dbReference type="GO" id="GO:0006265">
    <property type="term" value="P:DNA topological change"/>
    <property type="evidence" value="ECO:0007669"/>
    <property type="project" value="UniProtKB-UniRule"/>
</dbReference>
<keyword evidence="4" id="KW-0547">Nucleotide-binding</keyword>
<keyword evidence="5" id="KW-0067">ATP-binding</keyword>
<dbReference type="Gene3D" id="3.90.199.10">
    <property type="entry name" value="Topoisomerase II, domain 5"/>
    <property type="match status" value="1"/>
</dbReference>
<dbReference type="Gene3D" id="3.40.50.670">
    <property type="match status" value="1"/>
</dbReference>
<dbReference type="InterPro" id="IPR050634">
    <property type="entry name" value="DNA_Topoisomerase_II"/>
</dbReference>
<dbReference type="GO" id="GO:0003677">
    <property type="term" value="F:DNA binding"/>
    <property type="evidence" value="ECO:0007669"/>
    <property type="project" value="UniProtKB-UniRule"/>
</dbReference>
<evidence type="ECO:0000313" key="11">
    <source>
        <dbReference type="EMBL" id="CAF4879317.1"/>
    </source>
</evidence>
<dbReference type="GO" id="GO:0000712">
    <property type="term" value="P:resolution of meiotic recombination intermediates"/>
    <property type="evidence" value="ECO:0007669"/>
    <property type="project" value="TreeGrafter"/>
</dbReference>
<evidence type="ECO:0000256" key="5">
    <source>
        <dbReference type="ARBA" id="ARBA00022840"/>
    </source>
</evidence>
<proteinExistence type="predicted"/>
<feature type="active site" description="O-(5'-phospho-DNA)-tyrosine intermediate" evidence="9">
    <location>
        <position position="270"/>
    </location>
</feature>
<dbReference type="InterPro" id="IPR013760">
    <property type="entry name" value="Topo_IIA-like_dom_sf"/>
</dbReference>
<organism evidence="11 12">
    <name type="scientific">Rotaria socialis</name>
    <dbReference type="NCBI Taxonomy" id="392032"/>
    <lineage>
        <taxon>Eukaryota</taxon>
        <taxon>Metazoa</taxon>
        <taxon>Spiralia</taxon>
        <taxon>Gnathifera</taxon>
        <taxon>Rotifera</taxon>
        <taxon>Eurotatoria</taxon>
        <taxon>Bdelloidea</taxon>
        <taxon>Philodinida</taxon>
        <taxon>Philodinidae</taxon>
        <taxon>Rotaria</taxon>
    </lineage>
</organism>
<dbReference type="GO" id="GO:0003918">
    <property type="term" value="F:DNA topoisomerase type II (double strand cut, ATP-hydrolyzing) activity"/>
    <property type="evidence" value="ECO:0007669"/>
    <property type="project" value="UniProtKB-EC"/>
</dbReference>
<accession>A0A821TNA0</accession>
<dbReference type="GO" id="GO:0000819">
    <property type="term" value="P:sister chromatid segregation"/>
    <property type="evidence" value="ECO:0007669"/>
    <property type="project" value="TreeGrafter"/>
</dbReference>
<dbReference type="GO" id="GO:0005634">
    <property type="term" value="C:nucleus"/>
    <property type="evidence" value="ECO:0007669"/>
    <property type="project" value="TreeGrafter"/>
</dbReference>
<dbReference type="InterPro" id="IPR002205">
    <property type="entry name" value="Topo_IIA_dom_A"/>
</dbReference>
<keyword evidence="8 9" id="KW-0413">Isomerase</keyword>
<dbReference type="GO" id="GO:0005524">
    <property type="term" value="F:ATP binding"/>
    <property type="evidence" value="ECO:0007669"/>
    <property type="project" value="UniProtKB-KW"/>
</dbReference>
<reference evidence="11" key="1">
    <citation type="submission" date="2021-02" db="EMBL/GenBank/DDBJ databases">
        <authorList>
            <person name="Nowell W R."/>
        </authorList>
    </citation>
    <scope>NUCLEOTIDE SEQUENCE</scope>
</reference>
<evidence type="ECO:0000256" key="9">
    <source>
        <dbReference type="PROSITE-ProRule" id="PRU01384"/>
    </source>
</evidence>
<dbReference type="Pfam" id="PF00521">
    <property type="entry name" value="DNA_topoisoIV"/>
    <property type="match status" value="1"/>
</dbReference>
<sequence length="303" mass="34861">MTSIEVAINQGKCKIKSSNHSLDISVRKWIQDESIYILTLIFDKLLTSDNFNNEQKMNYYCSMILTHRKTQFLNFIYYNRNDLSKSHYGKSMIMADQDQNGSHMKDLVANLIQYKWSNLLKHDYIEVFITPILKIGLNGIQKMLIKRREQNLSADYLYKKDTKLINFDDFINKELVLFSKTSTQHAISSIMDGFKPGLCKIMFICFRKNLIRNVKVDENPAYHPGEQSLINAIVDPAQNFVSLNNINFFVPAGQFGTCLHGGNGAASTRYIFTRLCPLALSLFNNDELLLTYLNEDGMSIESE</sequence>
<keyword evidence="6 9" id="KW-0799">Topoisomerase</keyword>
<dbReference type="EC" id="5.6.2.2" evidence="3"/>
<dbReference type="PROSITE" id="PS52040">
    <property type="entry name" value="TOPO_IIA"/>
    <property type="match status" value="1"/>
</dbReference>
<dbReference type="InterPro" id="IPR013759">
    <property type="entry name" value="Topo_IIA_B_C"/>
</dbReference>
<feature type="domain" description="Topo IIA-type catalytic" evidence="10">
    <location>
        <begin position="187"/>
        <end position="303"/>
    </location>
</feature>
<comment type="catalytic activity">
    <reaction evidence="1 9">
        <text>ATP-dependent breakage, passage and rejoining of double-stranded DNA.</text>
        <dbReference type="EC" id="5.6.2.2"/>
    </reaction>
</comment>
<dbReference type="EMBL" id="CAJOBS010004334">
    <property type="protein sequence ID" value="CAF4879317.1"/>
    <property type="molecule type" value="Genomic_DNA"/>
</dbReference>
<comment type="cofactor">
    <cofactor evidence="2">
        <name>Mg(2+)</name>
        <dbReference type="ChEBI" id="CHEBI:18420"/>
    </cofactor>
</comment>